<comment type="similarity">
    <text evidence="1">Belongs to the thioesterase PaaI family.</text>
</comment>
<dbReference type="SUPFAM" id="SSF54637">
    <property type="entry name" value="Thioesterase/thiol ester dehydrase-isomerase"/>
    <property type="match status" value="1"/>
</dbReference>
<evidence type="ECO:0000313" key="5">
    <source>
        <dbReference type="EMBL" id="SDW09482.1"/>
    </source>
</evidence>
<evidence type="ECO:0000313" key="6">
    <source>
        <dbReference type="Proteomes" id="UP000199118"/>
    </source>
</evidence>
<dbReference type="CDD" id="cd03443">
    <property type="entry name" value="PaaI_thioesterase"/>
    <property type="match status" value="1"/>
</dbReference>
<feature type="domain" description="Thioesterase" evidence="4">
    <location>
        <begin position="56"/>
        <end position="132"/>
    </location>
</feature>
<dbReference type="Proteomes" id="UP000199118">
    <property type="component" value="Unassembled WGS sequence"/>
</dbReference>
<dbReference type="AlphaFoldDB" id="A0A1H2QQP0"/>
<dbReference type="InterPro" id="IPR006683">
    <property type="entry name" value="Thioestr_dom"/>
</dbReference>
<dbReference type="GO" id="GO:0047617">
    <property type="term" value="F:fatty acyl-CoA hydrolase activity"/>
    <property type="evidence" value="ECO:0007669"/>
    <property type="project" value="InterPro"/>
</dbReference>
<dbReference type="Gene3D" id="3.10.129.10">
    <property type="entry name" value="Hotdog Thioesterase"/>
    <property type="match status" value="1"/>
</dbReference>
<dbReference type="InterPro" id="IPR039298">
    <property type="entry name" value="ACOT13"/>
</dbReference>
<dbReference type="PANTHER" id="PTHR21660">
    <property type="entry name" value="THIOESTERASE SUPERFAMILY MEMBER-RELATED"/>
    <property type="match status" value="1"/>
</dbReference>
<evidence type="ECO:0000256" key="3">
    <source>
        <dbReference type="SAM" id="MobiDB-lite"/>
    </source>
</evidence>
<reference evidence="5 6" key="1">
    <citation type="submission" date="2016-10" db="EMBL/GenBank/DDBJ databases">
        <authorList>
            <person name="de Groot N.N."/>
        </authorList>
    </citation>
    <scope>NUCLEOTIDE SEQUENCE [LARGE SCALE GENOMIC DNA]</scope>
    <source>
        <strain evidence="5 6">DSM 17890</strain>
    </source>
</reference>
<protein>
    <submittedName>
        <fullName evidence="5">Uncharacterized domain 1-containing protein</fullName>
    </submittedName>
</protein>
<dbReference type="PANTHER" id="PTHR21660:SF1">
    <property type="entry name" value="ACYL-COENZYME A THIOESTERASE 13"/>
    <property type="match status" value="1"/>
</dbReference>
<proteinExistence type="inferred from homology"/>
<dbReference type="EMBL" id="FNMZ01000001">
    <property type="protein sequence ID" value="SDW09482.1"/>
    <property type="molecule type" value="Genomic_DNA"/>
</dbReference>
<accession>A0A1H2QQP0</accession>
<dbReference type="InterPro" id="IPR029069">
    <property type="entry name" value="HotDog_dom_sf"/>
</dbReference>
<dbReference type="OrthoDB" id="3477511at2"/>
<dbReference type="RefSeq" id="WP_092679215.1">
    <property type="nucleotide sequence ID" value="NZ_FNMZ01000001.1"/>
</dbReference>
<dbReference type="STRING" id="356660.SAMN05444336_101124"/>
<name>A0A1H2QQP0_9RHOB</name>
<dbReference type="Pfam" id="PF03061">
    <property type="entry name" value="4HBT"/>
    <property type="match status" value="1"/>
</dbReference>
<gene>
    <name evidence="5" type="ORF">SAMN05444336_101124</name>
</gene>
<evidence type="ECO:0000256" key="2">
    <source>
        <dbReference type="ARBA" id="ARBA00022801"/>
    </source>
</evidence>
<organism evidence="5 6">
    <name type="scientific">Albimonas donghaensis</name>
    <dbReference type="NCBI Taxonomy" id="356660"/>
    <lineage>
        <taxon>Bacteria</taxon>
        <taxon>Pseudomonadati</taxon>
        <taxon>Pseudomonadota</taxon>
        <taxon>Alphaproteobacteria</taxon>
        <taxon>Rhodobacterales</taxon>
        <taxon>Paracoccaceae</taxon>
        <taxon>Albimonas</taxon>
    </lineage>
</organism>
<evidence type="ECO:0000256" key="1">
    <source>
        <dbReference type="ARBA" id="ARBA00008324"/>
    </source>
</evidence>
<keyword evidence="2" id="KW-0378">Hydrolase</keyword>
<feature type="region of interest" description="Disordered" evidence="3">
    <location>
        <begin position="1"/>
        <end position="21"/>
    </location>
</feature>
<evidence type="ECO:0000259" key="4">
    <source>
        <dbReference type="Pfam" id="PF03061"/>
    </source>
</evidence>
<sequence>MNDATPPKSPPANAGNLPDPSAATIQQTLGLHQVVFQEGGRAIVEYRADMHMCHSGGIVQGGFVTGWIDSAMAHAAFSLGREDVAPLSLEMKTSFFAPARPGIVTAEAWIERAGGATCFAEGVLRDAQGAVLAKASSTIRLASLKRAQEKSREALAAAAAAAG</sequence>
<keyword evidence="6" id="KW-1185">Reference proteome</keyword>